<name>A0A0X3V511_9ACTN</name>
<evidence type="ECO:0000313" key="1">
    <source>
        <dbReference type="EMBL" id="KUL39744.1"/>
    </source>
</evidence>
<dbReference type="RefSeq" id="WP_062702492.1">
    <property type="nucleotide sequence ID" value="NZ_LLZG01000092.1"/>
</dbReference>
<comment type="caution">
    <text evidence="1">The sequence shown here is derived from an EMBL/GenBank/DDBJ whole genome shotgun (WGS) entry which is preliminary data.</text>
</comment>
<proteinExistence type="predicted"/>
<dbReference type="OrthoDB" id="5142616at2"/>
<evidence type="ECO:0000313" key="2">
    <source>
        <dbReference type="Proteomes" id="UP000053923"/>
    </source>
</evidence>
<keyword evidence="2" id="KW-1185">Reference proteome</keyword>
<evidence type="ECO:0008006" key="3">
    <source>
        <dbReference type="Google" id="ProtNLM"/>
    </source>
</evidence>
<protein>
    <recommendedName>
        <fullName evidence="3">FHA domain-containing protein</fullName>
    </recommendedName>
</protein>
<gene>
    <name evidence="1" type="ORF">ADL12_14890</name>
</gene>
<accession>A0A0X3V511</accession>
<dbReference type="AlphaFoldDB" id="A0A0X3V511"/>
<dbReference type="Proteomes" id="UP000053923">
    <property type="component" value="Unassembled WGS sequence"/>
</dbReference>
<dbReference type="EMBL" id="LLZG01000092">
    <property type="protein sequence ID" value="KUL39744.1"/>
    <property type="molecule type" value="Genomic_DNA"/>
</dbReference>
<sequence length="247" mass="26975">MHSIIVVPMHSTCPDDHIHLEPGDSLPFGRTAGPYGPHLTVAHEGVSRTAGEITAAGAYWRLSNLSSAQTYAVENPEGAGEHIKVAPGRLDAPVPFEFARVVLPAGNELLSFDVWAPRHDFLDRVGQRDGAPTTCAFPLDRGKRYFHVLVALCAARLRGEPHAPLPTAEELVEQLRPMWPAVSRASVAWNIDYLAVKLRLKPAPDTVPSGGPRLNGKKERLVSLALRFDLVREDDLALLNGNRSLVR</sequence>
<reference evidence="2" key="1">
    <citation type="submission" date="2015-10" db="EMBL/GenBank/DDBJ databases">
        <authorList>
            <person name="Ju K.-S."/>
            <person name="Doroghazi J.R."/>
            <person name="Metcalf W.W."/>
        </authorList>
    </citation>
    <scope>NUCLEOTIDE SEQUENCE [LARGE SCALE GENOMIC DNA]</scope>
    <source>
        <strain evidence="2">NRRL 3151</strain>
    </source>
</reference>
<organism evidence="1 2">
    <name type="scientific">Streptomyces regalis</name>
    <dbReference type="NCBI Taxonomy" id="68262"/>
    <lineage>
        <taxon>Bacteria</taxon>
        <taxon>Bacillati</taxon>
        <taxon>Actinomycetota</taxon>
        <taxon>Actinomycetes</taxon>
        <taxon>Kitasatosporales</taxon>
        <taxon>Streptomycetaceae</taxon>
        <taxon>Streptomyces</taxon>
    </lineage>
</organism>